<sequence length="101" mass="10965">MAAEADVYIANIARTQVVSWGPINKVSCYNNFTHIDPRVSNASESIQNVVGCSVAAGPTLTYIDWISGKNMWFAGGDGIGLSSETAGEWNHLFNVNIGYYF</sequence>
<comment type="caution">
    <text evidence="1">The sequence shown here is derived from an EMBL/GenBank/DDBJ whole genome shotgun (WGS) entry which is preliminary data.</text>
</comment>
<dbReference type="Proteomes" id="UP000256763">
    <property type="component" value="Unassembled WGS sequence"/>
</dbReference>
<dbReference type="AlphaFoldDB" id="A0A3E0X0X0"/>
<gene>
    <name evidence="1" type="ORF">CAL65_07695</name>
</gene>
<reference evidence="2" key="1">
    <citation type="submission" date="2017-05" db="EMBL/GenBank/DDBJ databases">
        <authorList>
            <person name="Sharma S."/>
            <person name="Sidhu C."/>
            <person name="Pinnaka A.K."/>
        </authorList>
    </citation>
    <scope>NUCLEOTIDE SEQUENCE [LARGE SCALE GENOMIC DNA]</scope>
    <source>
        <strain evidence="2">AK93</strain>
    </source>
</reference>
<name>A0A3E0X0X0_9GAMM</name>
<organism evidence="1 2">
    <name type="scientific">Alkalilimnicola ehrlichii</name>
    <dbReference type="NCBI Taxonomy" id="351052"/>
    <lineage>
        <taxon>Bacteria</taxon>
        <taxon>Pseudomonadati</taxon>
        <taxon>Pseudomonadota</taxon>
        <taxon>Gammaproteobacteria</taxon>
        <taxon>Chromatiales</taxon>
        <taxon>Ectothiorhodospiraceae</taxon>
        <taxon>Alkalilimnicola</taxon>
    </lineage>
</organism>
<accession>A0A3E0X0X0</accession>
<evidence type="ECO:0000313" key="2">
    <source>
        <dbReference type="Proteomes" id="UP000256763"/>
    </source>
</evidence>
<protein>
    <submittedName>
        <fullName evidence="1">Uncharacterized protein</fullName>
    </submittedName>
</protein>
<keyword evidence="2" id="KW-1185">Reference proteome</keyword>
<dbReference type="RefSeq" id="WP_116301521.1">
    <property type="nucleotide sequence ID" value="NZ_NFZV01000005.1"/>
</dbReference>
<dbReference type="EMBL" id="NFZW01000006">
    <property type="protein sequence ID" value="RFA37817.1"/>
    <property type="molecule type" value="Genomic_DNA"/>
</dbReference>
<dbReference type="OrthoDB" id="625456at2"/>
<proteinExistence type="predicted"/>
<evidence type="ECO:0000313" key="1">
    <source>
        <dbReference type="EMBL" id="RFA37817.1"/>
    </source>
</evidence>